<evidence type="ECO:0000256" key="1">
    <source>
        <dbReference type="SAM" id="SignalP"/>
    </source>
</evidence>
<evidence type="ECO:0000313" key="2">
    <source>
        <dbReference type="EMBL" id="RKS76720.1"/>
    </source>
</evidence>
<dbReference type="OrthoDB" id="3693320at2"/>
<keyword evidence="3" id="KW-1185">Reference proteome</keyword>
<comment type="caution">
    <text evidence="2">The sequence shown here is derived from an EMBL/GenBank/DDBJ whole genome shotgun (WGS) entry which is preliminary data.</text>
</comment>
<gene>
    <name evidence="2" type="ORF">BZB76_2078</name>
</gene>
<evidence type="ECO:0008006" key="4">
    <source>
        <dbReference type="Google" id="ProtNLM"/>
    </source>
</evidence>
<feature type="chain" id="PRO_5019762299" description="Secreted protein" evidence="1">
    <location>
        <begin position="27"/>
        <end position="136"/>
    </location>
</feature>
<protein>
    <recommendedName>
        <fullName evidence="4">Secreted protein</fullName>
    </recommendedName>
</protein>
<proteinExistence type="predicted"/>
<organism evidence="2 3">
    <name type="scientific">Actinomadura pelletieri DSM 43383</name>
    <dbReference type="NCBI Taxonomy" id="1120940"/>
    <lineage>
        <taxon>Bacteria</taxon>
        <taxon>Bacillati</taxon>
        <taxon>Actinomycetota</taxon>
        <taxon>Actinomycetes</taxon>
        <taxon>Streptosporangiales</taxon>
        <taxon>Thermomonosporaceae</taxon>
        <taxon>Actinomadura</taxon>
    </lineage>
</organism>
<reference evidence="2 3" key="1">
    <citation type="submission" date="2018-10" db="EMBL/GenBank/DDBJ databases">
        <title>Genomic Encyclopedia of Archaeal and Bacterial Type Strains, Phase II (KMG-II): from individual species to whole genera.</title>
        <authorList>
            <person name="Goeker M."/>
        </authorList>
    </citation>
    <scope>NUCLEOTIDE SEQUENCE [LARGE SCALE GENOMIC DNA]</scope>
    <source>
        <strain evidence="2 3">DSM 43383</strain>
    </source>
</reference>
<feature type="signal peptide" evidence="1">
    <location>
        <begin position="1"/>
        <end position="26"/>
    </location>
</feature>
<dbReference type="Proteomes" id="UP000274601">
    <property type="component" value="Unassembled WGS sequence"/>
</dbReference>
<dbReference type="RefSeq" id="WP_147449398.1">
    <property type="nucleotide sequence ID" value="NZ_RBWU01000002.1"/>
</dbReference>
<sequence length="136" mass="14805">MKLARGTLVAFMAVPAIVAIPPTAHAETALGCGNKVQIGLTAHIRHDGQTFASVKQFSGCGKNWAYLYVWAGYRNSHRTWNACVAIADDTDRSLEGLQCRIGTKEIWSLGTDTLRHCTRAVGWIPDGPNAYSTRVC</sequence>
<name>A0A495QT90_9ACTN</name>
<keyword evidence="1" id="KW-0732">Signal</keyword>
<evidence type="ECO:0000313" key="3">
    <source>
        <dbReference type="Proteomes" id="UP000274601"/>
    </source>
</evidence>
<dbReference type="AlphaFoldDB" id="A0A495QT90"/>
<dbReference type="EMBL" id="RBWU01000002">
    <property type="protein sequence ID" value="RKS76720.1"/>
    <property type="molecule type" value="Genomic_DNA"/>
</dbReference>
<accession>A0A495QT90</accession>